<dbReference type="GO" id="GO:0006355">
    <property type="term" value="P:regulation of DNA-templated transcription"/>
    <property type="evidence" value="ECO:0007669"/>
    <property type="project" value="InterPro"/>
</dbReference>
<dbReference type="InterPro" id="IPR025662">
    <property type="entry name" value="Sigma_54_int_dom_ATP-bd_1"/>
</dbReference>
<evidence type="ECO:0000313" key="7">
    <source>
        <dbReference type="EMBL" id="AUM14350.1"/>
    </source>
</evidence>
<dbReference type="InterPro" id="IPR002197">
    <property type="entry name" value="HTH_Fis"/>
</dbReference>
<reference evidence="8" key="1">
    <citation type="submission" date="2017-08" db="EMBL/GenBank/DDBJ databases">
        <title>Direct submision.</title>
        <authorList>
            <person name="Kim S.-J."/>
            <person name="Rhee S.-K."/>
        </authorList>
    </citation>
    <scope>NUCLEOTIDE SEQUENCE [LARGE SCALE GENOMIC DNA]</scope>
    <source>
        <strain evidence="8">GI5</strain>
    </source>
</reference>
<keyword evidence="3" id="KW-0805">Transcription regulation</keyword>
<dbReference type="InterPro" id="IPR058031">
    <property type="entry name" value="AAA_lid_NorR"/>
</dbReference>
<dbReference type="FunFam" id="3.40.50.300:FF:000006">
    <property type="entry name" value="DNA-binding transcriptional regulator NtrC"/>
    <property type="match status" value="1"/>
</dbReference>
<dbReference type="AlphaFoldDB" id="A0A2K9LQ53"/>
<dbReference type="Gene3D" id="1.10.10.60">
    <property type="entry name" value="Homeodomain-like"/>
    <property type="match status" value="1"/>
</dbReference>
<dbReference type="PRINTS" id="PR01590">
    <property type="entry name" value="HTHFIS"/>
</dbReference>
<dbReference type="GO" id="GO:0005524">
    <property type="term" value="F:ATP binding"/>
    <property type="evidence" value="ECO:0007669"/>
    <property type="project" value="UniProtKB-KW"/>
</dbReference>
<dbReference type="SMART" id="SM00065">
    <property type="entry name" value="GAF"/>
    <property type="match status" value="1"/>
</dbReference>
<dbReference type="GO" id="GO:0043565">
    <property type="term" value="F:sequence-specific DNA binding"/>
    <property type="evidence" value="ECO:0007669"/>
    <property type="project" value="InterPro"/>
</dbReference>
<dbReference type="PROSITE" id="PS50045">
    <property type="entry name" value="SIGMA54_INTERACT_4"/>
    <property type="match status" value="1"/>
</dbReference>
<dbReference type="SUPFAM" id="SSF46689">
    <property type="entry name" value="Homeodomain-like"/>
    <property type="match status" value="1"/>
</dbReference>
<dbReference type="Gene3D" id="3.40.50.300">
    <property type="entry name" value="P-loop containing nucleotide triphosphate hydrolases"/>
    <property type="match status" value="1"/>
</dbReference>
<dbReference type="Gene3D" id="1.10.8.60">
    <property type="match status" value="1"/>
</dbReference>
<keyword evidence="2" id="KW-0067">ATP-binding</keyword>
<gene>
    <name evidence="7" type="ORF">Kalk_18810</name>
</gene>
<dbReference type="Pfam" id="PF01590">
    <property type="entry name" value="GAF"/>
    <property type="match status" value="1"/>
</dbReference>
<protein>
    <recommendedName>
        <fullName evidence="6">Sigma-54 factor interaction domain-containing protein</fullName>
    </recommendedName>
</protein>
<dbReference type="Gene3D" id="3.30.450.40">
    <property type="match status" value="1"/>
</dbReference>
<dbReference type="InterPro" id="IPR002078">
    <property type="entry name" value="Sigma_54_int"/>
</dbReference>
<evidence type="ECO:0000256" key="3">
    <source>
        <dbReference type="ARBA" id="ARBA00023015"/>
    </source>
</evidence>
<evidence type="ECO:0000256" key="5">
    <source>
        <dbReference type="ARBA" id="ARBA00023163"/>
    </source>
</evidence>
<organism evidence="7 8">
    <name type="scientific">Ketobacter alkanivorans</name>
    <dbReference type="NCBI Taxonomy" id="1917421"/>
    <lineage>
        <taxon>Bacteria</taxon>
        <taxon>Pseudomonadati</taxon>
        <taxon>Pseudomonadota</taxon>
        <taxon>Gammaproteobacteria</taxon>
        <taxon>Pseudomonadales</taxon>
        <taxon>Ketobacteraceae</taxon>
        <taxon>Ketobacter</taxon>
    </lineage>
</organism>
<dbReference type="SUPFAM" id="SSF55781">
    <property type="entry name" value="GAF domain-like"/>
    <property type="match status" value="1"/>
</dbReference>
<dbReference type="SUPFAM" id="SSF52540">
    <property type="entry name" value="P-loop containing nucleoside triphosphate hydrolases"/>
    <property type="match status" value="1"/>
</dbReference>
<evidence type="ECO:0000256" key="1">
    <source>
        <dbReference type="ARBA" id="ARBA00022741"/>
    </source>
</evidence>
<dbReference type="PANTHER" id="PTHR32071">
    <property type="entry name" value="TRANSCRIPTIONAL REGULATORY PROTEIN"/>
    <property type="match status" value="1"/>
</dbReference>
<dbReference type="InterPro" id="IPR027417">
    <property type="entry name" value="P-loop_NTPase"/>
</dbReference>
<dbReference type="Proteomes" id="UP000235116">
    <property type="component" value="Chromosome"/>
</dbReference>
<evidence type="ECO:0000259" key="6">
    <source>
        <dbReference type="PROSITE" id="PS50045"/>
    </source>
</evidence>
<dbReference type="Pfam" id="PF00158">
    <property type="entry name" value="Sigma54_activat"/>
    <property type="match status" value="1"/>
</dbReference>
<dbReference type="EMBL" id="CP022684">
    <property type="protein sequence ID" value="AUM14350.1"/>
    <property type="molecule type" value="Genomic_DNA"/>
</dbReference>
<accession>A0A2K9LQ53</accession>
<keyword evidence="8" id="KW-1185">Reference proteome</keyword>
<name>A0A2K9LQ53_9GAMM</name>
<dbReference type="Pfam" id="PF25601">
    <property type="entry name" value="AAA_lid_14"/>
    <property type="match status" value="1"/>
</dbReference>
<sequence>MNDIGKLVKSLSFIEEFVETTTSLATERNVQSLLSKVLLSARNFTNCDAGRVYVLDVTKRKLQLRISQWDDGEPNAAWYQVRDFGQVGAQTTNDPLMFCGMTGSVVLIDDVYSYNGFDLDYVYSHDQLYGTRTQSLILVPLRDHDKQTIGVLELINAKDAYNRRYVSFKSLEAIICAFAAQAAVCINNALLIETNNHLIGLLNDTNQRLEKENKLLKERGSRKLDYNIIGQSDAMQQVFGLMEKAMDTGVSILLTGETGTGKEVFARAIHENSIRKAKQFITQNCAALPEQLLESELFGYKKGAFTGAVTEKKGLFELANCGTIFLDEIGDMPINLQSKILRVLQEGEVRPLGATESVKVDVRVIAATHCNLHSKIQKGEFREDLYFRLNVFPIALPALRERNIDVKLLLDHFIRKYTKQYSKKITGLSPAALDVLLKYRFPGNVRELQNAIERAVLLCEHDGSILVEHLPDAMQQVGASATMGGRTGGTRITPLLNDDRFSSLKNAVNAYEISVIEQHLQANNWNQTRAAETLQIPRRTLIDKMSRYNIKTPDKKSAQRR</sequence>
<dbReference type="InterPro" id="IPR009057">
    <property type="entry name" value="Homeodomain-like_sf"/>
</dbReference>
<keyword evidence="4" id="KW-0238">DNA-binding</keyword>
<dbReference type="PANTHER" id="PTHR32071:SF57">
    <property type="entry name" value="C4-DICARBOXYLATE TRANSPORT TRANSCRIPTIONAL REGULATORY PROTEIN DCTD"/>
    <property type="match status" value="1"/>
</dbReference>
<dbReference type="CDD" id="cd00009">
    <property type="entry name" value="AAA"/>
    <property type="match status" value="1"/>
</dbReference>
<dbReference type="InterPro" id="IPR029016">
    <property type="entry name" value="GAF-like_dom_sf"/>
</dbReference>
<dbReference type="InterPro" id="IPR003018">
    <property type="entry name" value="GAF"/>
</dbReference>
<feature type="domain" description="Sigma-54 factor interaction" evidence="6">
    <location>
        <begin position="228"/>
        <end position="457"/>
    </location>
</feature>
<dbReference type="KEGG" id="kak:Kalk_18810"/>
<dbReference type="PROSITE" id="PS00688">
    <property type="entry name" value="SIGMA54_INTERACT_3"/>
    <property type="match status" value="1"/>
</dbReference>
<keyword evidence="5" id="KW-0804">Transcription</keyword>
<evidence type="ECO:0000313" key="8">
    <source>
        <dbReference type="Proteomes" id="UP000235116"/>
    </source>
</evidence>
<dbReference type="PROSITE" id="PS00675">
    <property type="entry name" value="SIGMA54_INTERACT_1"/>
    <property type="match status" value="1"/>
</dbReference>
<dbReference type="Pfam" id="PF02954">
    <property type="entry name" value="HTH_8"/>
    <property type="match status" value="1"/>
</dbReference>
<proteinExistence type="predicted"/>
<dbReference type="InterPro" id="IPR003593">
    <property type="entry name" value="AAA+_ATPase"/>
</dbReference>
<evidence type="ECO:0000256" key="4">
    <source>
        <dbReference type="ARBA" id="ARBA00023125"/>
    </source>
</evidence>
<dbReference type="SMART" id="SM00382">
    <property type="entry name" value="AAA"/>
    <property type="match status" value="1"/>
</dbReference>
<evidence type="ECO:0000256" key="2">
    <source>
        <dbReference type="ARBA" id="ARBA00022840"/>
    </source>
</evidence>
<keyword evidence="1" id="KW-0547">Nucleotide-binding</keyword>
<dbReference type="InterPro" id="IPR025944">
    <property type="entry name" value="Sigma_54_int_dom_CS"/>
</dbReference>